<comment type="pathway">
    <text evidence="5">One-carbon metabolism; formaldehyde degradation; formate from formaldehyde (glutathione route): step 1/3.</text>
</comment>
<dbReference type="STRING" id="1043004.A0A074XU06"/>
<dbReference type="GO" id="GO:0008270">
    <property type="term" value="F:zinc ion binding"/>
    <property type="evidence" value="ECO:0007669"/>
    <property type="project" value="UniProtKB-UniRule"/>
</dbReference>
<dbReference type="Gene3D" id="3.90.1590.10">
    <property type="entry name" value="glutathione-dependent formaldehyde- activating enzyme (gfa)"/>
    <property type="match status" value="1"/>
</dbReference>
<feature type="binding site" evidence="5">
    <location>
        <position position="29"/>
    </location>
    <ligand>
        <name>Zn(2+)</name>
        <dbReference type="ChEBI" id="CHEBI:29105"/>
        <label>1</label>
        <note>structural</note>
    </ligand>
</feature>
<evidence type="ECO:0000256" key="3">
    <source>
        <dbReference type="ARBA" id="ARBA00022833"/>
    </source>
</evidence>
<feature type="binding site" evidence="5">
    <location>
        <position position="95"/>
    </location>
    <ligand>
        <name>Zn(2+)</name>
        <dbReference type="ChEBI" id="CHEBI:29105"/>
        <label>1</label>
        <note>structural</note>
    </ligand>
</feature>
<dbReference type="PROSITE" id="PS51891">
    <property type="entry name" value="CENP_V_GFA"/>
    <property type="match status" value="1"/>
</dbReference>
<proteinExistence type="inferred from homology"/>
<dbReference type="NCBIfam" id="TIGR02820">
    <property type="entry name" value="formald_GSH"/>
    <property type="match status" value="1"/>
</dbReference>
<feature type="binding site" evidence="5">
    <location>
        <position position="53"/>
    </location>
    <ligand>
        <name>Zn(2+)</name>
        <dbReference type="ChEBI" id="CHEBI:29105"/>
        <label>2</label>
        <note>catalytic</note>
    </ligand>
</feature>
<dbReference type="PANTHER" id="PTHR33337">
    <property type="entry name" value="GFA DOMAIN-CONTAINING PROTEIN"/>
    <property type="match status" value="1"/>
</dbReference>
<evidence type="ECO:0000256" key="1">
    <source>
        <dbReference type="ARBA" id="ARBA00005495"/>
    </source>
</evidence>
<name>A0A074XU06_9PEZI</name>
<comment type="cofactor">
    <cofactor evidence="5">
        <name>Zn(2+)</name>
        <dbReference type="ChEBI" id="CHEBI:29105"/>
    </cofactor>
    <text evidence="5">Binds 2 Zn(2+) ions per subunit.</text>
</comment>
<comment type="function">
    <text evidence="5">Catalyzes the condensation of formaldehyde and glutathione to S-hydroxymethylglutathione.</text>
</comment>
<keyword evidence="2 5" id="KW-0479">Metal-binding</keyword>
<dbReference type="Proteomes" id="UP000027730">
    <property type="component" value="Unassembled WGS sequence"/>
</dbReference>
<dbReference type="InterPro" id="IPR011057">
    <property type="entry name" value="Mss4-like_sf"/>
</dbReference>
<evidence type="ECO:0000256" key="4">
    <source>
        <dbReference type="ARBA" id="ARBA00023239"/>
    </source>
</evidence>
<reference evidence="7 8" key="1">
    <citation type="journal article" date="2014" name="BMC Genomics">
        <title>Genome sequencing of four Aureobasidium pullulans varieties: biotechnological potential, stress tolerance, and description of new species.</title>
        <authorList>
            <person name="Gostin Ar C."/>
            <person name="Ohm R.A."/>
            <person name="Kogej T."/>
            <person name="Sonjak S."/>
            <person name="Turk M."/>
            <person name="Zajc J."/>
            <person name="Zalar P."/>
            <person name="Grube M."/>
            <person name="Sun H."/>
            <person name="Han J."/>
            <person name="Sharma A."/>
            <person name="Chiniquy J."/>
            <person name="Ngan C.Y."/>
            <person name="Lipzen A."/>
            <person name="Barry K."/>
            <person name="Grigoriev I.V."/>
            <person name="Gunde-Cimerman N."/>
        </authorList>
    </citation>
    <scope>NUCLEOTIDE SEQUENCE [LARGE SCALE GENOMIC DNA]</scope>
    <source>
        <strain evidence="7 8">CBS 147.97</strain>
    </source>
</reference>
<accession>A0A074XU06</accession>
<keyword evidence="4 5" id="KW-0456">Lyase</keyword>
<comment type="similarity">
    <text evidence="1 5">Belongs to the Gfa family.</text>
</comment>
<dbReference type="UniPathway" id="UPA00562">
    <property type="reaction ID" value="UER00621"/>
</dbReference>
<dbReference type="EMBL" id="KL584702">
    <property type="protein sequence ID" value="KEQ78071.1"/>
    <property type="molecule type" value="Genomic_DNA"/>
</dbReference>
<dbReference type="InterPro" id="IPR006913">
    <property type="entry name" value="CENP-V/GFA"/>
</dbReference>
<dbReference type="OrthoDB" id="3446116at2759"/>
<dbReference type="Pfam" id="PF04828">
    <property type="entry name" value="GFA"/>
    <property type="match status" value="1"/>
</dbReference>
<evidence type="ECO:0000256" key="5">
    <source>
        <dbReference type="HAMAP-Rule" id="MF_03142"/>
    </source>
</evidence>
<dbReference type="GO" id="GO:0051907">
    <property type="term" value="F:S-(hydroxymethyl)glutathione synthase activity"/>
    <property type="evidence" value="ECO:0007669"/>
    <property type="project" value="UniProtKB-UniRule"/>
</dbReference>
<evidence type="ECO:0000256" key="2">
    <source>
        <dbReference type="ARBA" id="ARBA00022723"/>
    </source>
</evidence>
<evidence type="ECO:0000313" key="7">
    <source>
        <dbReference type="EMBL" id="KEQ78071.1"/>
    </source>
</evidence>
<keyword evidence="3 5" id="KW-0862">Zinc</keyword>
<gene>
    <name evidence="7" type="ORF">M436DRAFT_36595</name>
</gene>
<dbReference type="HOGENOM" id="CLU_090716_0_0_1"/>
<dbReference type="SUPFAM" id="SSF51316">
    <property type="entry name" value="Mss4-like"/>
    <property type="match status" value="1"/>
</dbReference>
<evidence type="ECO:0000259" key="6">
    <source>
        <dbReference type="PROSITE" id="PS51891"/>
    </source>
</evidence>
<dbReference type="HAMAP" id="MF_00723">
    <property type="entry name" value="Formald_GSH"/>
    <property type="match status" value="1"/>
</dbReference>
<feature type="binding site" evidence="5">
    <location>
        <position position="27"/>
    </location>
    <ligand>
        <name>Zn(2+)</name>
        <dbReference type="ChEBI" id="CHEBI:29105"/>
        <label>1</label>
        <note>structural</note>
    </ligand>
</feature>
<dbReference type="InterPro" id="IPR014185">
    <property type="entry name" value="Formald_GSH"/>
</dbReference>
<evidence type="ECO:0000313" key="8">
    <source>
        <dbReference type="Proteomes" id="UP000027730"/>
    </source>
</evidence>
<feature type="binding site" evidence="5">
    <location>
        <position position="50"/>
    </location>
    <ligand>
        <name>Zn(2+)</name>
        <dbReference type="ChEBI" id="CHEBI:29105"/>
        <label>2</label>
        <note>catalytic</note>
    </ligand>
</feature>
<dbReference type="GO" id="GO:0046294">
    <property type="term" value="P:formaldehyde catabolic process"/>
    <property type="evidence" value="ECO:0007669"/>
    <property type="project" value="UniProtKB-UniRule"/>
</dbReference>
<comment type="catalytic activity">
    <reaction evidence="5">
        <text>S-(hydroxymethyl)glutathione = glutathione + formaldehyde</text>
        <dbReference type="Rhea" id="RHEA:22488"/>
        <dbReference type="ChEBI" id="CHEBI:16842"/>
        <dbReference type="ChEBI" id="CHEBI:57925"/>
        <dbReference type="ChEBI" id="CHEBI:58758"/>
        <dbReference type="EC" id="4.4.1.22"/>
    </reaction>
</comment>
<protein>
    <recommendedName>
        <fullName evidence="5">Putative glutathione-dependent formaldehyde-activating enzyme</fullName>
        <ecNumber evidence="5">4.4.1.22</ecNumber>
    </recommendedName>
    <alternativeName>
        <fullName evidence="5">S-(hydroxymethyl)glutathione synthase</fullName>
    </alternativeName>
</protein>
<feature type="binding site" evidence="5">
    <location>
        <position position="48"/>
    </location>
    <ligand>
        <name>Zn(2+)</name>
        <dbReference type="ChEBI" id="CHEBI:29105"/>
        <label>2</label>
        <note>catalytic</note>
    </ligand>
</feature>
<dbReference type="PIRSF" id="PIRSF033318">
    <property type="entry name" value="Formald_GSH"/>
    <property type="match status" value="1"/>
</dbReference>
<sequence length="193" mass="20552">MSFNLHPLINNGITAGSSSFSGGKLSCHCKASPVTVSLTSNIAHNHACGCSKCWKPSGAIFSIVGVVPRSALSVASGESKLYIVDKDAVIQRHACKECGVHMFGRIEVDHAFHGLDFVHVELSKEKGWQEVQFAAFVSSVVEQGLVAPEEADKVRQQLKGLGLSTYDALSPGLMDAIAAFVAKKNGVLRESKL</sequence>
<dbReference type="EC" id="4.4.1.22" evidence="5"/>
<dbReference type="NCBIfam" id="NF003829">
    <property type="entry name" value="PRK05417.1"/>
    <property type="match status" value="1"/>
</dbReference>
<feature type="binding site" evidence="5">
    <location>
        <position position="98"/>
    </location>
    <ligand>
        <name>Zn(2+)</name>
        <dbReference type="ChEBI" id="CHEBI:29105"/>
        <label>1</label>
        <note>structural</note>
    </ligand>
</feature>
<dbReference type="AlphaFoldDB" id="A0A074XU06"/>
<organism evidence="7 8">
    <name type="scientific">Aureobasidium namibiae CBS 147.97</name>
    <dbReference type="NCBI Taxonomy" id="1043004"/>
    <lineage>
        <taxon>Eukaryota</taxon>
        <taxon>Fungi</taxon>
        <taxon>Dikarya</taxon>
        <taxon>Ascomycota</taxon>
        <taxon>Pezizomycotina</taxon>
        <taxon>Dothideomycetes</taxon>
        <taxon>Dothideomycetidae</taxon>
        <taxon>Dothideales</taxon>
        <taxon>Saccotheciaceae</taxon>
        <taxon>Aureobasidium</taxon>
    </lineage>
</organism>
<feature type="domain" description="CENP-V/GFA" evidence="6">
    <location>
        <begin position="20"/>
        <end position="167"/>
    </location>
</feature>
<dbReference type="PANTHER" id="PTHR33337:SF40">
    <property type="entry name" value="CENP-V_GFA DOMAIN-CONTAINING PROTEIN-RELATED"/>
    <property type="match status" value="1"/>
</dbReference>
<dbReference type="GeneID" id="25408660"/>
<keyword evidence="8" id="KW-1185">Reference proteome</keyword>
<dbReference type="RefSeq" id="XP_013431883.1">
    <property type="nucleotide sequence ID" value="XM_013576429.1"/>
</dbReference>